<keyword evidence="1" id="KW-0812">Transmembrane</keyword>
<feature type="transmembrane region" description="Helical" evidence="1">
    <location>
        <begin position="6"/>
        <end position="25"/>
    </location>
</feature>
<keyword evidence="1" id="KW-0472">Membrane</keyword>
<feature type="transmembrane region" description="Helical" evidence="1">
    <location>
        <begin position="37"/>
        <end position="58"/>
    </location>
</feature>
<dbReference type="RefSeq" id="WP_076363537.1">
    <property type="nucleotide sequence ID" value="NZ_FTOM01000001.1"/>
</dbReference>
<name>A0A1N7KAF9_9RHOB</name>
<keyword evidence="3" id="KW-1185">Reference proteome</keyword>
<keyword evidence="1" id="KW-1133">Transmembrane helix</keyword>
<organism evidence="2 3">
    <name type="scientific">Phaeovulum vinaykumarii</name>
    <dbReference type="NCBI Taxonomy" id="407234"/>
    <lineage>
        <taxon>Bacteria</taxon>
        <taxon>Pseudomonadati</taxon>
        <taxon>Pseudomonadota</taxon>
        <taxon>Alphaproteobacteria</taxon>
        <taxon>Rhodobacterales</taxon>
        <taxon>Paracoccaceae</taxon>
        <taxon>Phaeovulum</taxon>
    </lineage>
</organism>
<dbReference type="AlphaFoldDB" id="A0A1N7KAF9"/>
<gene>
    <name evidence="2" type="ORF">SAMN05421795_101761</name>
</gene>
<dbReference type="OrthoDB" id="8601734at2"/>
<accession>A0A1N7KAF9</accession>
<reference evidence="3" key="1">
    <citation type="submission" date="2017-01" db="EMBL/GenBank/DDBJ databases">
        <authorList>
            <person name="Varghese N."/>
            <person name="Submissions S."/>
        </authorList>
    </citation>
    <scope>NUCLEOTIDE SEQUENCE [LARGE SCALE GENOMIC DNA]</scope>
    <source>
        <strain evidence="3">DSM 18714</strain>
    </source>
</reference>
<evidence type="ECO:0000313" key="2">
    <source>
        <dbReference type="EMBL" id="SIS58598.1"/>
    </source>
</evidence>
<dbReference type="STRING" id="407234.SAMN05421795_101761"/>
<sequence length="177" mass="19404">MTNDLITMLASGALAFCVIFAFGHVARRMGMRLPKWIMPAAVGVSMLVSTIWSEYSWYPRLRAALPESLVVFNPVEESAPWRPWTYLAPITTRFMAIDRDRVERLAAAPDIALAKVLLIGRWQSMQAVPTAFDCAASARADLIGGGGIDREGNLKGGAQWRPLPDGDPMLRAACDRG</sequence>
<evidence type="ECO:0000313" key="3">
    <source>
        <dbReference type="Proteomes" id="UP000186098"/>
    </source>
</evidence>
<protein>
    <submittedName>
        <fullName evidence="2">Uncharacterized protein</fullName>
    </submittedName>
</protein>
<evidence type="ECO:0000256" key="1">
    <source>
        <dbReference type="SAM" id="Phobius"/>
    </source>
</evidence>
<dbReference type="Proteomes" id="UP000186098">
    <property type="component" value="Unassembled WGS sequence"/>
</dbReference>
<dbReference type="EMBL" id="FTOM01000001">
    <property type="protein sequence ID" value="SIS58598.1"/>
    <property type="molecule type" value="Genomic_DNA"/>
</dbReference>
<proteinExistence type="predicted"/>